<keyword evidence="1" id="KW-1185">Reference proteome</keyword>
<dbReference type="AlphaFoldDB" id="A0A1I8FKD7"/>
<name>A0A1I8FKD7_9PLAT</name>
<evidence type="ECO:0000313" key="2">
    <source>
        <dbReference type="WBParaSite" id="maker-unitig_38516-snap-gene-0.1-mRNA-1"/>
    </source>
</evidence>
<reference evidence="2" key="1">
    <citation type="submission" date="2016-11" db="UniProtKB">
        <authorList>
            <consortium name="WormBaseParasite"/>
        </authorList>
    </citation>
    <scope>IDENTIFICATION</scope>
</reference>
<protein>
    <submittedName>
        <fullName evidence="2">Transposase</fullName>
    </submittedName>
</protein>
<proteinExistence type="predicted"/>
<evidence type="ECO:0000313" key="1">
    <source>
        <dbReference type="Proteomes" id="UP000095280"/>
    </source>
</evidence>
<organism evidence="1 2">
    <name type="scientific">Macrostomum lignano</name>
    <dbReference type="NCBI Taxonomy" id="282301"/>
    <lineage>
        <taxon>Eukaryota</taxon>
        <taxon>Metazoa</taxon>
        <taxon>Spiralia</taxon>
        <taxon>Lophotrochozoa</taxon>
        <taxon>Platyhelminthes</taxon>
        <taxon>Rhabditophora</taxon>
        <taxon>Macrostomorpha</taxon>
        <taxon>Macrostomida</taxon>
        <taxon>Macrostomidae</taxon>
        <taxon>Macrostomum</taxon>
    </lineage>
</organism>
<dbReference type="WBParaSite" id="maker-unitig_38516-snap-gene-0.1-mRNA-1">
    <property type="protein sequence ID" value="maker-unitig_38516-snap-gene-0.1-mRNA-1"/>
    <property type="gene ID" value="maker-unitig_38516-snap-gene-0.1"/>
</dbReference>
<accession>A0A1I8FKD7</accession>
<sequence length="86" mass="9539">MNLTELIDPLESAVILLNTDFRQMLASGKTREQRFRQSFLWLFLASGRAPQVPGGHLAQRGGQANCSCHRNRYRQLPSSPATVGAV</sequence>
<dbReference type="Proteomes" id="UP000095280">
    <property type="component" value="Unplaced"/>
</dbReference>